<dbReference type="Gene3D" id="1.10.30.10">
    <property type="entry name" value="High mobility group box domain"/>
    <property type="match status" value="1"/>
</dbReference>
<dbReference type="PROSITE" id="PS50118">
    <property type="entry name" value="HMG_BOX_2"/>
    <property type="match status" value="1"/>
</dbReference>
<dbReference type="Pfam" id="PF00505">
    <property type="entry name" value="HMG_box"/>
    <property type="match status" value="1"/>
</dbReference>
<gene>
    <name evidence="3" type="ORF">ALEPTO_LOCUS11403</name>
</gene>
<feature type="domain" description="HMG box" evidence="2">
    <location>
        <begin position="52"/>
        <end position="120"/>
    </location>
</feature>
<sequence length="218" mass="25523">MPKVQNTNFSSFMPYYIRNESFNSIGLDKIDVPYPLDENLVSVLKNNLNNPSKKTPNSFILYRKAFKVISIYHGFRLSANEISRQASKNWKVLADQVKQEYKKIAEELRENTEKHAIKKPSLDNTSELNAVNLLQEPPMTPINAQENSIFSYADLSYTDQFEELFTYTYNLPETTIHVLNQNLMYPEFPMINFYKHFTDSTEVDFKEFQLLFTKQSTL</sequence>
<dbReference type="AlphaFoldDB" id="A0A9N9HK29"/>
<organism evidence="3 4">
    <name type="scientific">Ambispora leptoticha</name>
    <dbReference type="NCBI Taxonomy" id="144679"/>
    <lineage>
        <taxon>Eukaryota</taxon>
        <taxon>Fungi</taxon>
        <taxon>Fungi incertae sedis</taxon>
        <taxon>Mucoromycota</taxon>
        <taxon>Glomeromycotina</taxon>
        <taxon>Glomeromycetes</taxon>
        <taxon>Archaeosporales</taxon>
        <taxon>Ambisporaceae</taxon>
        <taxon>Ambispora</taxon>
    </lineage>
</organism>
<reference evidence="3" key="1">
    <citation type="submission" date="2021-06" db="EMBL/GenBank/DDBJ databases">
        <authorList>
            <person name="Kallberg Y."/>
            <person name="Tangrot J."/>
            <person name="Rosling A."/>
        </authorList>
    </citation>
    <scope>NUCLEOTIDE SEQUENCE</scope>
    <source>
        <strain evidence="3">FL130A</strain>
    </source>
</reference>
<dbReference type="InterPro" id="IPR009071">
    <property type="entry name" value="HMG_box_dom"/>
</dbReference>
<dbReference type="OrthoDB" id="2317706at2759"/>
<keyword evidence="1" id="KW-0539">Nucleus</keyword>
<evidence type="ECO:0000256" key="1">
    <source>
        <dbReference type="PROSITE-ProRule" id="PRU00267"/>
    </source>
</evidence>
<name>A0A9N9HK29_9GLOM</name>
<feature type="DNA-binding region" description="HMG box" evidence="1">
    <location>
        <begin position="52"/>
        <end position="120"/>
    </location>
</feature>
<dbReference type="Proteomes" id="UP000789508">
    <property type="component" value="Unassembled WGS sequence"/>
</dbReference>
<comment type="caution">
    <text evidence="3">The sequence shown here is derived from an EMBL/GenBank/DDBJ whole genome shotgun (WGS) entry which is preliminary data.</text>
</comment>
<evidence type="ECO:0000259" key="2">
    <source>
        <dbReference type="PROSITE" id="PS50118"/>
    </source>
</evidence>
<dbReference type="EMBL" id="CAJVPS010018134">
    <property type="protein sequence ID" value="CAG8696365.1"/>
    <property type="molecule type" value="Genomic_DNA"/>
</dbReference>
<evidence type="ECO:0000313" key="3">
    <source>
        <dbReference type="EMBL" id="CAG8696365.1"/>
    </source>
</evidence>
<dbReference type="SUPFAM" id="SSF47095">
    <property type="entry name" value="HMG-box"/>
    <property type="match status" value="1"/>
</dbReference>
<dbReference type="InterPro" id="IPR036910">
    <property type="entry name" value="HMG_box_dom_sf"/>
</dbReference>
<proteinExistence type="predicted"/>
<dbReference type="GO" id="GO:0003677">
    <property type="term" value="F:DNA binding"/>
    <property type="evidence" value="ECO:0007669"/>
    <property type="project" value="UniProtKB-UniRule"/>
</dbReference>
<keyword evidence="4" id="KW-1185">Reference proteome</keyword>
<accession>A0A9N9HK29</accession>
<keyword evidence="1" id="KW-0238">DNA-binding</keyword>
<protein>
    <submittedName>
        <fullName evidence="3">12125_t:CDS:1</fullName>
    </submittedName>
</protein>
<dbReference type="GO" id="GO:0005634">
    <property type="term" value="C:nucleus"/>
    <property type="evidence" value="ECO:0007669"/>
    <property type="project" value="UniProtKB-UniRule"/>
</dbReference>
<evidence type="ECO:0000313" key="4">
    <source>
        <dbReference type="Proteomes" id="UP000789508"/>
    </source>
</evidence>